<dbReference type="GO" id="GO:0008234">
    <property type="term" value="F:cysteine-type peptidase activity"/>
    <property type="evidence" value="ECO:0007669"/>
    <property type="project" value="UniProtKB-KW"/>
</dbReference>
<dbReference type="PANTHER" id="PTHR47053">
    <property type="entry name" value="MUREIN DD-ENDOPEPTIDASE MEPH-RELATED"/>
    <property type="match status" value="1"/>
</dbReference>
<dbReference type="InterPro" id="IPR000064">
    <property type="entry name" value="NLP_P60_dom"/>
</dbReference>
<evidence type="ECO:0000256" key="4">
    <source>
        <dbReference type="ARBA" id="ARBA00022807"/>
    </source>
</evidence>
<comment type="caution">
    <text evidence="7">The sequence shown here is derived from an EMBL/GenBank/DDBJ whole genome shotgun (WGS) entry which is preliminary data.</text>
</comment>
<dbReference type="PROSITE" id="PS51935">
    <property type="entry name" value="NLPC_P60"/>
    <property type="match status" value="1"/>
</dbReference>
<accession>A0A3E2NPS1</accession>
<dbReference type="SUPFAM" id="SSF54001">
    <property type="entry name" value="Cysteine proteinases"/>
    <property type="match status" value="1"/>
</dbReference>
<feature type="domain" description="NlpC/P60" evidence="6">
    <location>
        <begin position="59"/>
        <end position="189"/>
    </location>
</feature>
<reference evidence="7 8" key="1">
    <citation type="submission" date="2018-08" db="EMBL/GenBank/DDBJ databases">
        <title>Mucilaginibacter terrae sp. nov., isolated from manganese diggings.</title>
        <authorList>
            <person name="Huang Y."/>
            <person name="Zhou Z."/>
        </authorList>
    </citation>
    <scope>NUCLEOTIDE SEQUENCE [LARGE SCALE GENOMIC DNA]</scope>
    <source>
        <strain evidence="7 8">ZH6</strain>
    </source>
</reference>
<keyword evidence="3" id="KW-0378">Hydrolase</keyword>
<keyword evidence="8" id="KW-1185">Reference proteome</keyword>
<evidence type="ECO:0000256" key="5">
    <source>
        <dbReference type="SAM" id="MobiDB-lite"/>
    </source>
</evidence>
<name>A0A3E2NPS1_9SPHI</name>
<evidence type="ECO:0000256" key="2">
    <source>
        <dbReference type="ARBA" id="ARBA00022670"/>
    </source>
</evidence>
<dbReference type="AlphaFoldDB" id="A0A3E2NPS1"/>
<evidence type="ECO:0000313" key="8">
    <source>
        <dbReference type="Proteomes" id="UP000260823"/>
    </source>
</evidence>
<keyword evidence="4" id="KW-0788">Thiol protease</keyword>
<dbReference type="Proteomes" id="UP000260823">
    <property type="component" value="Unassembled WGS sequence"/>
</dbReference>
<evidence type="ECO:0000259" key="6">
    <source>
        <dbReference type="PROSITE" id="PS51935"/>
    </source>
</evidence>
<dbReference type="InterPro" id="IPR051202">
    <property type="entry name" value="Peptidase_C40"/>
</dbReference>
<organism evidence="7 8">
    <name type="scientific">Mucilaginibacter terrenus</name>
    <dbReference type="NCBI Taxonomy" id="2482727"/>
    <lineage>
        <taxon>Bacteria</taxon>
        <taxon>Pseudomonadati</taxon>
        <taxon>Bacteroidota</taxon>
        <taxon>Sphingobacteriia</taxon>
        <taxon>Sphingobacteriales</taxon>
        <taxon>Sphingobacteriaceae</taxon>
        <taxon>Mucilaginibacter</taxon>
    </lineage>
</organism>
<keyword evidence="2" id="KW-0645">Protease</keyword>
<comment type="similarity">
    <text evidence="1">Belongs to the peptidase C40 family.</text>
</comment>
<evidence type="ECO:0000313" key="7">
    <source>
        <dbReference type="EMBL" id="RFZ82994.1"/>
    </source>
</evidence>
<proteinExistence type="inferred from homology"/>
<evidence type="ECO:0000256" key="1">
    <source>
        <dbReference type="ARBA" id="ARBA00007074"/>
    </source>
</evidence>
<dbReference type="InterPro" id="IPR038765">
    <property type="entry name" value="Papain-like_cys_pep_sf"/>
</dbReference>
<dbReference type="OrthoDB" id="9807055at2"/>
<dbReference type="Gene3D" id="3.90.1720.10">
    <property type="entry name" value="endopeptidase domain like (from Nostoc punctiforme)"/>
    <property type="match status" value="1"/>
</dbReference>
<gene>
    <name evidence="7" type="ORF">DYU05_12635</name>
</gene>
<dbReference type="GO" id="GO:0006508">
    <property type="term" value="P:proteolysis"/>
    <property type="evidence" value="ECO:0007669"/>
    <property type="project" value="UniProtKB-KW"/>
</dbReference>
<protein>
    <submittedName>
        <fullName evidence="7">NlpC/P60 family protein</fullName>
    </submittedName>
</protein>
<dbReference type="Pfam" id="PF00877">
    <property type="entry name" value="NLPC_P60"/>
    <property type="match status" value="1"/>
</dbReference>
<dbReference type="EMBL" id="QWDE01000002">
    <property type="protein sequence ID" value="RFZ82994.1"/>
    <property type="molecule type" value="Genomic_DNA"/>
</dbReference>
<dbReference type="PANTHER" id="PTHR47053:SF1">
    <property type="entry name" value="MUREIN DD-ENDOPEPTIDASE MEPH-RELATED"/>
    <property type="match status" value="1"/>
</dbReference>
<evidence type="ECO:0000256" key="3">
    <source>
        <dbReference type="ARBA" id="ARBA00022801"/>
    </source>
</evidence>
<feature type="region of interest" description="Disordered" evidence="5">
    <location>
        <begin position="28"/>
        <end position="51"/>
    </location>
</feature>
<dbReference type="PROSITE" id="PS51257">
    <property type="entry name" value="PROKAR_LIPOPROTEIN"/>
    <property type="match status" value="1"/>
</dbReference>
<sequence>MRLAGPLMLIMMLLLGCGNPDEPTYTITAQDSSGKVQPTTATLPPTDGTPNQNHVKTANVAATDLVAYARTLTGTPYKYASTDPTQGFDCSGFITYVFNHFGIAVPRTSKDFTDVEHEIPLEQASPGDLILFTGTDPSDRVVGHMGIVVSEKGSPVTFIHSTSGKAKGVVETTMNDDYMQRFVKVVKVF</sequence>